<dbReference type="GO" id="GO:0032259">
    <property type="term" value="P:methylation"/>
    <property type="evidence" value="ECO:0007669"/>
    <property type="project" value="UniProtKB-KW"/>
</dbReference>
<sequence length="259" mass="29763">MRYIEHFGDESAQYKLFRPSYPKRLFTYLNSMAHPGSTVWDCATGSGQAALALAENYKVIATDINQAQLDEAPEHRAITYLCCPAERTPLADNSIDMITVAQALHWFNLDGFYREVMRVSRPEGVIAAWCYALGKVTKSGSSDDKLNSIIDRLYNKILGDEYWPVQRHFIDEEYQTIPFPFEKIATPEFYIEKDMAFDQLLGYLRTWSAVKEYQVRNNEDPVGYIRAELEAAWGDTQSTHTMVWPLHLLAAKTKTYKGY</sequence>
<dbReference type="RefSeq" id="WP_382343597.1">
    <property type="nucleotide sequence ID" value="NZ_JBHSAB010000023.1"/>
</dbReference>
<comment type="caution">
    <text evidence="5">The sequence shown here is derived from an EMBL/GenBank/DDBJ whole genome shotgun (WGS) entry which is preliminary data.</text>
</comment>
<evidence type="ECO:0000256" key="3">
    <source>
        <dbReference type="ARBA" id="ARBA00022679"/>
    </source>
</evidence>
<dbReference type="InterPro" id="IPR051052">
    <property type="entry name" value="Diverse_substrate_MTase"/>
</dbReference>
<comment type="similarity">
    <text evidence="1">Belongs to the methyltransferase superfamily.</text>
</comment>
<dbReference type="PANTHER" id="PTHR44942:SF4">
    <property type="entry name" value="METHYLTRANSFERASE TYPE 11 DOMAIN-CONTAINING PROTEIN"/>
    <property type="match status" value="1"/>
</dbReference>
<feature type="domain" description="Methyltransferase type 11" evidence="4">
    <location>
        <begin position="41"/>
        <end position="127"/>
    </location>
</feature>
<dbReference type="SUPFAM" id="SSF53335">
    <property type="entry name" value="S-adenosyl-L-methionine-dependent methyltransferases"/>
    <property type="match status" value="1"/>
</dbReference>
<dbReference type="PANTHER" id="PTHR44942">
    <property type="entry name" value="METHYLTRANSF_11 DOMAIN-CONTAINING PROTEIN"/>
    <property type="match status" value="1"/>
</dbReference>
<accession>A0ABV8CGR0</accession>
<proteinExistence type="inferred from homology"/>
<evidence type="ECO:0000313" key="6">
    <source>
        <dbReference type="Proteomes" id="UP001595758"/>
    </source>
</evidence>
<dbReference type="Proteomes" id="UP001595758">
    <property type="component" value="Unassembled WGS sequence"/>
</dbReference>
<dbReference type="InterPro" id="IPR013216">
    <property type="entry name" value="Methyltransf_11"/>
</dbReference>
<keyword evidence="3 5" id="KW-0808">Transferase</keyword>
<dbReference type="EC" id="2.1.1.-" evidence="5"/>
<dbReference type="Gene3D" id="3.40.50.150">
    <property type="entry name" value="Vaccinia Virus protein VP39"/>
    <property type="match status" value="1"/>
</dbReference>
<reference evidence="6" key="1">
    <citation type="journal article" date="2019" name="Int. J. Syst. Evol. Microbiol.">
        <title>The Global Catalogue of Microorganisms (GCM) 10K type strain sequencing project: providing services to taxonomists for standard genome sequencing and annotation.</title>
        <authorList>
            <consortium name="The Broad Institute Genomics Platform"/>
            <consortium name="The Broad Institute Genome Sequencing Center for Infectious Disease"/>
            <person name="Wu L."/>
            <person name="Ma J."/>
        </authorList>
    </citation>
    <scope>NUCLEOTIDE SEQUENCE [LARGE SCALE GENOMIC DNA]</scope>
    <source>
        <strain evidence="6">CCUG 59858</strain>
    </source>
</reference>
<organism evidence="5 6">
    <name type="scientific">Legionella dresdenensis</name>
    <dbReference type="NCBI Taxonomy" id="450200"/>
    <lineage>
        <taxon>Bacteria</taxon>
        <taxon>Pseudomonadati</taxon>
        <taxon>Pseudomonadota</taxon>
        <taxon>Gammaproteobacteria</taxon>
        <taxon>Legionellales</taxon>
        <taxon>Legionellaceae</taxon>
        <taxon>Legionella</taxon>
    </lineage>
</organism>
<dbReference type="CDD" id="cd02440">
    <property type="entry name" value="AdoMet_MTases"/>
    <property type="match status" value="1"/>
</dbReference>
<dbReference type="EMBL" id="JBHSAB010000023">
    <property type="protein sequence ID" value="MFC3909407.1"/>
    <property type="molecule type" value="Genomic_DNA"/>
</dbReference>
<protein>
    <submittedName>
        <fullName evidence="5">Class I SAM-dependent methyltransferase</fullName>
        <ecNumber evidence="5">2.1.1.-</ecNumber>
    </submittedName>
</protein>
<gene>
    <name evidence="5" type="ORF">ACFORL_10020</name>
</gene>
<evidence type="ECO:0000259" key="4">
    <source>
        <dbReference type="Pfam" id="PF08241"/>
    </source>
</evidence>
<evidence type="ECO:0000313" key="5">
    <source>
        <dbReference type="EMBL" id="MFC3909407.1"/>
    </source>
</evidence>
<evidence type="ECO:0000256" key="1">
    <source>
        <dbReference type="ARBA" id="ARBA00008361"/>
    </source>
</evidence>
<keyword evidence="2 5" id="KW-0489">Methyltransferase</keyword>
<name>A0ABV8CGR0_9GAMM</name>
<keyword evidence="6" id="KW-1185">Reference proteome</keyword>
<dbReference type="GO" id="GO:0008168">
    <property type="term" value="F:methyltransferase activity"/>
    <property type="evidence" value="ECO:0007669"/>
    <property type="project" value="UniProtKB-KW"/>
</dbReference>
<dbReference type="InterPro" id="IPR029063">
    <property type="entry name" value="SAM-dependent_MTases_sf"/>
</dbReference>
<dbReference type="Pfam" id="PF08241">
    <property type="entry name" value="Methyltransf_11"/>
    <property type="match status" value="1"/>
</dbReference>
<evidence type="ECO:0000256" key="2">
    <source>
        <dbReference type="ARBA" id="ARBA00022603"/>
    </source>
</evidence>